<gene>
    <name evidence="1" type="ORF">BpHYR1_033131</name>
</gene>
<evidence type="ECO:0000313" key="1">
    <source>
        <dbReference type="EMBL" id="RNA39357.1"/>
    </source>
</evidence>
<keyword evidence="2" id="KW-1185">Reference proteome</keyword>
<sequence length="68" mass="7694">MAHLYNYQSVISRVNHSICQKALPVLYSCQLLGQSTLMSTNSSSWTVTCECIANDKRILPLYSDRLIN</sequence>
<evidence type="ECO:0000313" key="2">
    <source>
        <dbReference type="Proteomes" id="UP000276133"/>
    </source>
</evidence>
<proteinExistence type="predicted"/>
<organism evidence="1 2">
    <name type="scientific">Brachionus plicatilis</name>
    <name type="common">Marine rotifer</name>
    <name type="synonym">Brachionus muelleri</name>
    <dbReference type="NCBI Taxonomy" id="10195"/>
    <lineage>
        <taxon>Eukaryota</taxon>
        <taxon>Metazoa</taxon>
        <taxon>Spiralia</taxon>
        <taxon>Gnathifera</taxon>
        <taxon>Rotifera</taxon>
        <taxon>Eurotatoria</taxon>
        <taxon>Monogononta</taxon>
        <taxon>Pseudotrocha</taxon>
        <taxon>Ploima</taxon>
        <taxon>Brachionidae</taxon>
        <taxon>Brachionus</taxon>
    </lineage>
</organism>
<accession>A0A3M7SUQ0</accession>
<dbReference type="AlphaFoldDB" id="A0A3M7SUQ0"/>
<dbReference type="EMBL" id="REGN01000755">
    <property type="protein sequence ID" value="RNA39357.1"/>
    <property type="molecule type" value="Genomic_DNA"/>
</dbReference>
<name>A0A3M7SUQ0_BRAPC</name>
<dbReference type="Proteomes" id="UP000276133">
    <property type="component" value="Unassembled WGS sequence"/>
</dbReference>
<protein>
    <submittedName>
        <fullName evidence="1">Uncharacterized protein</fullName>
    </submittedName>
</protein>
<comment type="caution">
    <text evidence="1">The sequence shown here is derived from an EMBL/GenBank/DDBJ whole genome shotgun (WGS) entry which is preliminary data.</text>
</comment>
<reference evidence="1 2" key="1">
    <citation type="journal article" date="2018" name="Sci. Rep.">
        <title>Genomic signatures of local adaptation to the degree of environmental predictability in rotifers.</title>
        <authorList>
            <person name="Franch-Gras L."/>
            <person name="Hahn C."/>
            <person name="Garcia-Roger E.M."/>
            <person name="Carmona M.J."/>
            <person name="Serra M."/>
            <person name="Gomez A."/>
        </authorList>
    </citation>
    <scope>NUCLEOTIDE SEQUENCE [LARGE SCALE GENOMIC DNA]</scope>
    <source>
        <strain evidence="1">HYR1</strain>
    </source>
</reference>